<keyword evidence="2" id="KW-1185">Reference proteome</keyword>
<sequence length="391" mass="42932">MSRPTGTFRTSHVFADDLKPNVPDGDLSLITEPGKQVIVHNDLAVYGNSMLAGMVNPVTGEADILAARLIQPDNQSDLILRASPVGRIVLNGDVEISGSITYVDPDSNLLWDDNLIIGERKTVTLGRFPDATNLDMTGSGLLIRGTDYPQDPQSLSLTWNDADSNVLDPYWRLNGGDLQISRVIDGTSFAYKLAIDGEGQLIVQKVHEDSSTEDVLVLVPLQGASDGAYSDFGGKAEEVDADDPKRTAVREFYEETAGTVLDLDACAARLQEDACHDVVVSKTMGGNAYSMYIVHIPFLSSYPRAFEKTMRFLRYMKANQKFLEKTELAWFSLESLMAAVRGSSCGFVPAEPSSRPPLLRNVFACSLRLAEDKLSNLERIQCYPKYDSYAL</sequence>
<evidence type="ECO:0008006" key="3">
    <source>
        <dbReference type="Google" id="ProtNLM"/>
    </source>
</evidence>
<name>A0A1Y1IAH6_KLENI</name>
<accession>A0A1Y1IAH6</accession>
<proteinExistence type="predicted"/>
<evidence type="ECO:0000313" key="2">
    <source>
        <dbReference type="Proteomes" id="UP000054558"/>
    </source>
</evidence>
<organism evidence="1 2">
    <name type="scientific">Klebsormidium nitens</name>
    <name type="common">Green alga</name>
    <name type="synonym">Ulothrix nitens</name>
    <dbReference type="NCBI Taxonomy" id="105231"/>
    <lineage>
        <taxon>Eukaryota</taxon>
        <taxon>Viridiplantae</taxon>
        <taxon>Streptophyta</taxon>
        <taxon>Klebsormidiophyceae</taxon>
        <taxon>Klebsormidiales</taxon>
        <taxon>Klebsormidiaceae</taxon>
        <taxon>Klebsormidium</taxon>
    </lineage>
</organism>
<dbReference type="AlphaFoldDB" id="A0A1Y1IAH6"/>
<gene>
    <name evidence="1" type="ORF">KFL_002190600</name>
</gene>
<reference evidence="1 2" key="1">
    <citation type="journal article" date="2014" name="Nat. Commun.">
        <title>Klebsormidium flaccidum genome reveals primary factors for plant terrestrial adaptation.</title>
        <authorList>
            <person name="Hori K."/>
            <person name="Maruyama F."/>
            <person name="Fujisawa T."/>
            <person name="Togashi T."/>
            <person name="Yamamoto N."/>
            <person name="Seo M."/>
            <person name="Sato S."/>
            <person name="Yamada T."/>
            <person name="Mori H."/>
            <person name="Tajima N."/>
            <person name="Moriyama T."/>
            <person name="Ikeuchi M."/>
            <person name="Watanabe M."/>
            <person name="Wada H."/>
            <person name="Kobayashi K."/>
            <person name="Saito M."/>
            <person name="Masuda T."/>
            <person name="Sasaki-Sekimoto Y."/>
            <person name="Mashiguchi K."/>
            <person name="Awai K."/>
            <person name="Shimojima M."/>
            <person name="Masuda S."/>
            <person name="Iwai M."/>
            <person name="Nobusawa T."/>
            <person name="Narise T."/>
            <person name="Kondo S."/>
            <person name="Saito H."/>
            <person name="Sato R."/>
            <person name="Murakawa M."/>
            <person name="Ihara Y."/>
            <person name="Oshima-Yamada Y."/>
            <person name="Ohtaka K."/>
            <person name="Satoh M."/>
            <person name="Sonobe K."/>
            <person name="Ishii M."/>
            <person name="Ohtani R."/>
            <person name="Kanamori-Sato M."/>
            <person name="Honoki R."/>
            <person name="Miyazaki D."/>
            <person name="Mochizuki H."/>
            <person name="Umetsu J."/>
            <person name="Higashi K."/>
            <person name="Shibata D."/>
            <person name="Kamiya Y."/>
            <person name="Sato N."/>
            <person name="Nakamura Y."/>
            <person name="Tabata S."/>
            <person name="Ida S."/>
            <person name="Kurokawa K."/>
            <person name="Ohta H."/>
        </authorList>
    </citation>
    <scope>NUCLEOTIDE SEQUENCE [LARGE SCALE GENOMIC DNA]</scope>
    <source>
        <strain evidence="1 2">NIES-2285</strain>
    </source>
</reference>
<protein>
    <recommendedName>
        <fullName evidence="3">Nudix hydrolase domain-containing protein</fullName>
    </recommendedName>
</protein>
<evidence type="ECO:0000313" key="1">
    <source>
        <dbReference type="EMBL" id="GAQ85108.1"/>
    </source>
</evidence>
<dbReference type="InterPro" id="IPR015797">
    <property type="entry name" value="NUDIX_hydrolase-like_dom_sf"/>
</dbReference>
<dbReference type="EMBL" id="DF237168">
    <property type="protein sequence ID" value="GAQ85108.1"/>
    <property type="molecule type" value="Genomic_DNA"/>
</dbReference>
<dbReference type="Proteomes" id="UP000054558">
    <property type="component" value="Unassembled WGS sequence"/>
</dbReference>
<dbReference type="SUPFAM" id="SSF55811">
    <property type="entry name" value="Nudix"/>
    <property type="match status" value="1"/>
</dbReference>